<dbReference type="AlphaFoldDB" id="A0A837DII4"/>
<keyword evidence="3" id="KW-0732">Signal</keyword>
<dbReference type="EMBL" id="JRZE01000001">
    <property type="protein sequence ID" value="KHF46154.1"/>
    <property type="molecule type" value="Genomic_DNA"/>
</dbReference>
<protein>
    <recommendedName>
        <fullName evidence="6">Prealbumin-like fold domain-containing protein</fullName>
    </recommendedName>
</protein>
<evidence type="ECO:0000313" key="5">
    <source>
        <dbReference type="Proteomes" id="UP000030848"/>
    </source>
</evidence>
<keyword evidence="2" id="KW-0812">Transmembrane</keyword>
<dbReference type="OMA" id="ERQPHAV"/>
<evidence type="ECO:0000256" key="3">
    <source>
        <dbReference type="SAM" id="SignalP"/>
    </source>
</evidence>
<name>A0A837DII4_9PSEU</name>
<dbReference type="RefSeq" id="WP_015787476.1">
    <property type="nucleotide sequence ID" value="NZ_CALJZO010000105.1"/>
</dbReference>
<dbReference type="Gene3D" id="2.60.40.10">
    <property type="entry name" value="Immunoglobulins"/>
    <property type="match status" value="1"/>
</dbReference>
<feature type="chain" id="PRO_5032849784" description="Prealbumin-like fold domain-containing protein" evidence="3">
    <location>
        <begin position="33"/>
        <end position="535"/>
    </location>
</feature>
<evidence type="ECO:0000256" key="1">
    <source>
        <dbReference type="SAM" id="MobiDB-lite"/>
    </source>
</evidence>
<feature type="signal peptide" evidence="3">
    <location>
        <begin position="1"/>
        <end position="32"/>
    </location>
</feature>
<evidence type="ECO:0000256" key="2">
    <source>
        <dbReference type="SAM" id="Phobius"/>
    </source>
</evidence>
<comment type="caution">
    <text evidence="4">The sequence shown here is derived from an EMBL/GenBank/DDBJ whole genome shotgun (WGS) entry which is preliminary data.</text>
</comment>
<feature type="transmembrane region" description="Helical" evidence="2">
    <location>
        <begin position="506"/>
        <end position="527"/>
    </location>
</feature>
<dbReference type="OrthoDB" id="3653979at2"/>
<keyword evidence="2" id="KW-0472">Membrane</keyword>
<reference evidence="4 5" key="1">
    <citation type="submission" date="2014-10" db="EMBL/GenBank/DDBJ databases">
        <title>Genome sequence of Micropolyspora internatus JCM3315.</title>
        <authorList>
            <person name="Shin S.-K."/>
            <person name="Yi H."/>
        </authorList>
    </citation>
    <scope>NUCLEOTIDE SEQUENCE [LARGE SCALE GENOMIC DNA]</scope>
    <source>
        <strain evidence="4 5">JCM 3315</strain>
    </source>
</reference>
<evidence type="ECO:0008006" key="6">
    <source>
        <dbReference type="Google" id="ProtNLM"/>
    </source>
</evidence>
<proteinExistence type="predicted"/>
<accession>A0A837DII4</accession>
<dbReference type="Proteomes" id="UP000030848">
    <property type="component" value="Unassembled WGS sequence"/>
</dbReference>
<gene>
    <name evidence="4" type="ORF">MINT15_04550</name>
</gene>
<organism evidence="4 5">
    <name type="scientific">Saccharomonospora viridis</name>
    <dbReference type="NCBI Taxonomy" id="1852"/>
    <lineage>
        <taxon>Bacteria</taxon>
        <taxon>Bacillati</taxon>
        <taxon>Actinomycetota</taxon>
        <taxon>Actinomycetes</taxon>
        <taxon>Pseudonocardiales</taxon>
        <taxon>Pseudonocardiaceae</taxon>
        <taxon>Saccharomonospora</taxon>
    </lineage>
</organism>
<sequence length="535" mass="55638">MTRRHLATAVRLALVALLGTLSLVVVAPAASAAVEEGIGHKTTPGQSWGGRDRAYDWLGSYVVNGEHVFCVSFALKAPDSGERYKPGDELLTKWGEPLPDDVAANISYLLLRYGDTTDADEAAALAHLLHSWTAAPRSPADLDPAKPFTEIGYDVDAHFAKLPKAAQDAVERLRADAEANRGPWTATVTAPEGEQFFDTPAQWSVAVTNAEGKGIPGVEVTLTLSDLVPAEGATESTDADDVTDTPVRNDTETAATEDVDKAGATGETEEAEETEETTAAGEAENAEDRGTSVESEPVEVTVVTGEDGTAHIDATPTGQQPGIVAALQAPAERPYVRDPVTADTQRVVSTGGEQTLTAEAFTSAVPAPGLIRVTKVDSDTGEGIAGVPLRLTGEDKTSPAVDANGEPLVDANGEPLVVTTEGADGVVTVENVRTPQTVCVIEVRPPNGYGDAFDPDDPPSACGEVRPGETLELRIANVPDEVPRTIPAGSQTATVSHAATNSGAPVSALAALGALAVAVSALTGWVARKRFLRQR</sequence>
<feature type="region of interest" description="Disordered" evidence="1">
    <location>
        <begin position="232"/>
        <end position="298"/>
    </location>
</feature>
<dbReference type="InterPro" id="IPR013783">
    <property type="entry name" value="Ig-like_fold"/>
</dbReference>
<dbReference type="GO" id="GO:0005975">
    <property type="term" value="P:carbohydrate metabolic process"/>
    <property type="evidence" value="ECO:0007669"/>
    <property type="project" value="UniProtKB-ARBA"/>
</dbReference>
<keyword evidence="2" id="KW-1133">Transmembrane helix</keyword>
<evidence type="ECO:0000313" key="4">
    <source>
        <dbReference type="EMBL" id="KHF46154.1"/>
    </source>
</evidence>
<feature type="compositionally biased region" description="Acidic residues" evidence="1">
    <location>
        <begin position="267"/>
        <end position="276"/>
    </location>
</feature>